<organism evidence="3">
    <name type="scientific">Leptolyngbya sp. NK1-12</name>
    <dbReference type="NCBI Taxonomy" id="2547451"/>
    <lineage>
        <taxon>Bacteria</taxon>
        <taxon>Bacillati</taxon>
        <taxon>Cyanobacteriota</taxon>
        <taxon>Cyanophyceae</taxon>
        <taxon>Leptolyngbyales</taxon>
        <taxon>Leptolyngbyaceae</taxon>
        <taxon>Leptolyngbya group</taxon>
        <taxon>Leptolyngbya</taxon>
    </lineage>
</organism>
<evidence type="ECO:0000313" key="3">
    <source>
        <dbReference type="EMBL" id="WNZ25206.1"/>
    </source>
</evidence>
<proteinExistence type="predicted"/>
<evidence type="ECO:0000259" key="1">
    <source>
        <dbReference type="SMART" id="SM00897"/>
    </source>
</evidence>
<dbReference type="Pfam" id="PF08495">
    <property type="entry name" value="FIST"/>
    <property type="match status" value="1"/>
</dbReference>
<protein>
    <recommendedName>
        <fullName evidence="4">FIST C-domain domain-containing protein</fullName>
    </recommendedName>
</protein>
<accession>A0AA96WMM5</accession>
<dbReference type="EMBL" id="CP053586">
    <property type="protein sequence ID" value="WNZ25206.1"/>
    <property type="molecule type" value="Genomic_DNA"/>
</dbReference>
<dbReference type="SMART" id="SM01204">
    <property type="entry name" value="FIST_C"/>
    <property type="match status" value="1"/>
</dbReference>
<feature type="domain" description="FIST C-domain" evidence="2">
    <location>
        <begin position="233"/>
        <end position="367"/>
    </location>
</feature>
<dbReference type="InterPro" id="IPR013702">
    <property type="entry name" value="FIST_domain_N"/>
</dbReference>
<dbReference type="PANTHER" id="PTHR40252:SF2">
    <property type="entry name" value="BLR0328 PROTEIN"/>
    <property type="match status" value="1"/>
</dbReference>
<dbReference type="InterPro" id="IPR019494">
    <property type="entry name" value="FIST_C"/>
</dbReference>
<dbReference type="Pfam" id="PF10442">
    <property type="entry name" value="FIST_C"/>
    <property type="match status" value="1"/>
</dbReference>
<sequence>MFQVVVGHSEDPDSQAAVEEVLLQCRQKLAGISPQAGILFAAIDFDHAVILRQIQASFPDLELIGCTTDGEMSSTLGFQQDSLTLMLFCSDTVEIHAGVGYGLRENPGTAAQQAVAQATQKSSATAQLCLALPASYLTDGTTTSGGAILEALKLVLGNQVPIVGGAAGDQFRFQTTYQFFGSEVLTNALPVLIFSGSILFSYGVACGWQPIGRKSQITRAEKTVLYEIDGKPALEFYHRYLGNRPPTAENPLAVYEDDSDRYYMRVPNTYDVETGSINFLGDIPDQATVCVTEASRDQIVAAAESSLTMALECYPGTQPAAALLFSCCCRRWLLGTRVNEEYQLARKRLPSNLPICGFYTYGEFAPLEPQGVTYYHQETFVALLLGVQ</sequence>
<evidence type="ECO:0000259" key="2">
    <source>
        <dbReference type="SMART" id="SM01204"/>
    </source>
</evidence>
<feature type="domain" description="FIST" evidence="1">
    <location>
        <begin position="33"/>
        <end position="232"/>
    </location>
</feature>
<dbReference type="SMART" id="SM00897">
    <property type="entry name" value="FIST"/>
    <property type="match status" value="1"/>
</dbReference>
<dbReference type="RefSeq" id="WP_316431353.1">
    <property type="nucleotide sequence ID" value="NZ_CP053586.1"/>
</dbReference>
<dbReference type="AlphaFoldDB" id="A0AA96WMM5"/>
<reference evidence="3" key="1">
    <citation type="submission" date="2020-05" db="EMBL/GenBank/DDBJ databases">
        <authorList>
            <person name="Zhu T."/>
            <person name="Keshari N."/>
            <person name="Lu X."/>
        </authorList>
    </citation>
    <scope>NUCLEOTIDE SEQUENCE</scope>
    <source>
        <strain evidence="3">NK1-12</strain>
    </source>
</reference>
<name>A0AA96WMM5_9CYAN</name>
<evidence type="ECO:0008006" key="4">
    <source>
        <dbReference type="Google" id="ProtNLM"/>
    </source>
</evidence>
<dbReference type="PANTHER" id="PTHR40252">
    <property type="entry name" value="BLR0328 PROTEIN"/>
    <property type="match status" value="1"/>
</dbReference>
<gene>
    <name evidence="3" type="ORF">HJG54_21685</name>
</gene>